<evidence type="ECO:0000256" key="3">
    <source>
        <dbReference type="ARBA" id="ARBA00004496"/>
    </source>
</evidence>
<gene>
    <name evidence="14" type="primary">CSON008106</name>
</gene>
<evidence type="ECO:0000256" key="4">
    <source>
        <dbReference type="ARBA" id="ARBA00004659"/>
    </source>
</evidence>
<dbReference type="Gene3D" id="3.40.50.2020">
    <property type="match status" value="1"/>
</dbReference>
<evidence type="ECO:0000256" key="2">
    <source>
        <dbReference type="ARBA" id="ARBA00003968"/>
    </source>
</evidence>
<dbReference type="CDD" id="cd06223">
    <property type="entry name" value="PRTases_typeI"/>
    <property type="match status" value="1"/>
</dbReference>
<protein>
    <recommendedName>
        <fullName evidence="8">Adenine phosphoribosyltransferase</fullName>
        <ecNumber evidence="7">2.4.2.7</ecNumber>
    </recommendedName>
</protein>
<evidence type="ECO:0000313" key="14">
    <source>
        <dbReference type="EMBL" id="SSX23062.1"/>
    </source>
</evidence>
<evidence type="ECO:0000256" key="5">
    <source>
        <dbReference type="ARBA" id="ARBA00008391"/>
    </source>
</evidence>
<comment type="subunit">
    <text evidence="6">Homodimer.</text>
</comment>
<dbReference type="OMA" id="QAYDLEY"/>
<dbReference type="InterPro" id="IPR000836">
    <property type="entry name" value="PRTase_dom"/>
</dbReference>
<dbReference type="NCBIfam" id="NF002634">
    <property type="entry name" value="PRK02304.1-3"/>
    <property type="match status" value="1"/>
</dbReference>
<dbReference type="GO" id="GO:0005737">
    <property type="term" value="C:cytoplasm"/>
    <property type="evidence" value="ECO:0007669"/>
    <property type="project" value="UniProtKB-SubCell"/>
</dbReference>
<feature type="domain" description="Phosphoribosyltransferase" evidence="13">
    <location>
        <begin position="60"/>
        <end position="162"/>
    </location>
</feature>
<evidence type="ECO:0000256" key="11">
    <source>
        <dbReference type="ARBA" id="ARBA00022679"/>
    </source>
</evidence>
<comment type="catalytic activity">
    <reaction evidence="1">
        <text>AMP + diphosphate = 5-phospho-alpha-D-ribose 1-diphosphate + adenine</text>
        <dbReference type="Rhea" id="RHEA:16609"/>
        <dbReference type="ChEBI" id="CHEBI:16708"/>
        <dbReference type="ChEBI" id="CHEBI:33019"/>
        <dbReference type="ChEBI" id="CHEBI:58017"/>
        <dbReference type="ChEBI" id="CHEBI:456215"/>
        <dbReference type="EC" id="2.4.2.7"/>
    </reaction>
</comment>
<dbReference type="GO" id="GO:0016208">
    <property type="term" value="F:AMP binding"/>
    <property type="evidence" value="ECO:0007669"/>
    <property type="project" value="TreeGrafter"/>
</dbReference>
<dbReference type="Pfam" id="PF00156">
    <property type="entry name" value="Pribosyltran"/>
    <property type="match status" value="1"/>
</dbReference>
<evidence type="ECO:0000256" key="9">
    <source>
        <dbReference type="ARBA" id="ARBA00022490"/>
    </source>
</evidence>
<evidence type="ECO:0000256" key="1">
    <source>
        <dbReference type="ARBA" id="ARBA00000868"/>
    </source>
</evidence>
<keyword evidence="12" id="KW-0660">Purine salvage</keyword>
<reference evidence="14" key="1">
    <citation type="submission" date="2018-07" db="EMBL/GenBank/DDBJ databases">
        <authorList>
            <person name="Quirk P.G."/>
            <person name="Krulwich T.A."/>
        </authorList>
    </citation>
    <scope>NUCLEOTIDE SEQUENCE</scope>
</reference>
<dbReference type="FunFam" id="3.40.50.2020:FF:000021">
    <property type="entry name" value="Adenine phosphoribosyltransferase"/>
    <property type="match status" value="1"/>
</dbReference>
<name>A0A336LYK4_CULSO</name>
<accession>A0A336LYK4</accession>
<dbReference type="GO" id="GO:0003999">
    <property type="term" value="F:adenine phosphoribosyltransferase activity"/>
    <property type="evidence" value="ECO:0007669"/>
    <property type="project" value="UniProtKB-EC"/>
</dbReference>
<dbReference type="InterPro" id="IPR029057">
    <property type="entry name" value="PRTase-like"/>
</dbReference>
<evidence type="ECO:0000256" key="6">
    <source>
        <dbReference type="ARBA" id="ARBA00011738"/>
    </source>
</evidence>
<evidence type="ECO:0000256" key="7">
    <source>
        <dbReference type="ARBA" id="ARBA00011893"/>
    </source>
</evidence>
<dbReference type="GO" id="GO:0006168">
    <property type="term" value="P:adenine salvage"/>
    <property type="evidence" value="ECO:0007669"/>
    <property type="project" value="InterPro"/>
</dbReference>
<dbReference type="SUPFAM" id="SSF53271">
    <property type="entry name" value="PRTase-like"/>
    <property type="match status" value="1"/>
</dbReference>
<organism evidence="14">
    <name type="scientific">Culicoides sonorensis</name>
    <name type="common">Biting midge</name>
    <dbReference type="NCBI Taxonomy" id="179676"/>
    <lineage>
        <taxon>Eukaryota</taxon>
        <taxon>Metazoa</taxon>
        <taxon>Ecdysozoa</taxon>
        <taxon>Arthropoda</taxon>
        <taxon>Hexapoda</taxon>
        <taxon>Insecta</taxon>
        <taxon>Pterygota</taxon>
        <taxon>Neoptera</taxon>
        <taxon>Endopterygota</taxon>
        <taxon>Diptera</taxon>
        <taxon>Nematocera</taxon>
        <taxon>Chironomoidea</taxon>
        <taxon>Ceratopogonidae</taxon>
        <taxon>Ceratopogoninae</taxon>
        <taxon>Culicoides</taxon>
        <taxon>Monoculicoides</taxon>
    </lineage>
</organism>
<dbReference type="VEuPathDB" id="VectorBase:CSON008106"/>
<dbReference type="UniPathway" id="UPA00588">
    <property type="reaction ID" value="UER00646"/>
</dbReference>
<comment type="similarity">
    <text evidence="5">Belongs to the purine/pyrimidine phosphoribosyltransferase family.</text>
</comment>
<evidence type="ECO:0000256" key="10">
    <source>
        <dbReference type="ARBA" id="ARBA00022676"/>
    </source>
</evidence>
<keyword evidence="10" id="KW-0328">Glycosyltransferase</keyword>
<dbReference type="NCBIfam" id="NF002636">
    <property type="entry name" value="PRK02304.1-5"/>
    <property type="match status" value="1"/>
</dbReference>
<dbReference type="GO" id="GO:0006166">
    <property type="term" value="P:purine ribonucleoside salvage"/>
    <property type="evidence" value="ECO:0007669"/>
    <property type="project" value="UniProtKB-KW"/>
</dbReference>
<evidence type="ECO:0000259" key="13">
    <source>
        <dbReference type="Pfam" id="PF00156"/>
    </source>
</evidence>
<keyword evidence="11" id="KW-0808">Transferase</keyword>
<dbReference type="AlphaFoldDB" id="A0A336LYK4"/>
<comment type="subcellular location">
    <subcellularLocation>
        <location evidence="3">Cytoplasm</location>
    </subcellularLocation>
</comment>
<dbReference type="EMBL" id="UFQT01000305">
    <property type="protein sequence ID" value="SSX23062.1"/>
    <property type="molecule type" value="Genomic_DNA"/>
</dbReference>
<dbReference type="GO" id="GO:0044209">
    <property type="term" value="P:AMP salvage"/>
    <property type="evidence" value="ECO:0007669"/>
    <property type="project" value="UniProtKB-UniPathway"/>
</dbReference>
<comment type="pathway">
    <text evidence="4">Purine metabolism; AMP biosynthesis via salvage pathway; AMP from adenine: step 1/1.</text>
</comment>
<comment type="function">
    <text evidence="2">Catalyzes a salvage reaction resulting in the formation of AMP, that is energically less costly than de novo synthesis.</text>
</comment>
<keyword evidence="9" id="KW-0963">Cytoplasm</keyword>
<dbReference type="NCBIfam" id="TIGR01090">
    <property type="entry name" value="apt"/>
    <property type="match status" value="1"/>
</dbReference>
<dbReference type="GO" id="GO:0002055">
    <property type="term" value="F:adenine binding"/>
    <property type="evidence" value="ECO:0007669"/>
    <property type="project" value="TreeGrafter"/>
</dbReference>
<evidence type="ECO:0000256" key="12">
    <source>
        <dbReference type="ARBA" id="ARBA00022726"/>
    </source>
</evidence>
<dbReference type="HAMAP" id="MF_00004">
    <property type="entry name" value="Aden_phosphoribosyltr"/>
    <property type="match status" value="1"/>
</dbReference>
<dbReference type="PANTHER" id="PTHR32315:SF3">
    <property type="entry name" value="ADENINE PHOSPHORIBOSYLTRANSFERASE"/>
    <property type="match status" value="1"/>
</dbReference>
<sequence length="185" mass="20332">MSDENEFNKCVNIIRDHIGTFPDFPKKGIVFRDLFTAMTNGSACQAIKRALLLHIQKSCPDIDVVVGLDARGFLFSLMIASELGIGCVPVRKKGKLPGDCYQFKYELEYGTDTFEMQKNSVKPGQKVLLVDDLLATGGSLNAAANLIEQAQGKVVEALVIMELTGLKGRDKLKGMKVNSLIQYDD</sequence>
<dbReference type="PANTHER" id="PTHR32315">
    <property type="entry name" value="ADENINE PHOSPHORIBOSYLTRANSFERASE"/>
    <property type="match status" value="1"/>
</dbReference>
<dbReference type="InterPro" id="IPR050054">
    <property type="entry name" value="UPRTase/APRTase"/>
</dbReference>
<evidence type="ECO:0000256" key="8">
    <source>
        <dbReference type="ARBA" id="ARBA00017366"/>
    </source>
</evidence>
<dbReference type="EC" id="2.4.2.7" evidence="7"/>
<proteinExistence type="inferred from homology"/>
<dbReference type="InterPro" id="IPR005764">
    <property type="entry name" value="Ade_phspho_trans"/>
</dbReference>